<feature type="compositionally biased region" description="Polar residues" evidence="1">
    <location>
        <begin position="849"/>
        <end position="861"/>
    </location>
</feature>
<feature type="region of interest" description="Disordered" evidence="1">
    <location>
        <begin position="691"/>
        <end position="759"/>
    </location>
</feature>
<feature type="compositionally biased region" description="Basic and acidic residues" evidence="1">
    <location>
        <begin position="496"/>
        <end position="507"/>
    </location>
</feature>
<feature type="compositionally biased region" description="Low complexity" evidence="1">
    <location>
        <begin position="802"/>
        <end position="820"/>
    </location>
</feature>
<feature type="region of interest" description="Disordered" evidence="1">
    <location>
        <begin position="1085"/>
        <end position="1113"/>
    </location>
</feature>
<feature type="compositionally biased region" description="Polar residues" evidence="1">
    <location>
        <begin position="388"/>
        <end position="400"/>
    </location>
</feature>
<dbReference type="EMBL" id="PDLN01000001">
    <property type="protein sequence ID" value="RDW94749.1"/>
    <property type="molecule type" value="Genomic_DNA"/>
</dbReference>
<feature type="region of interest" description="Disordered" evidence="1">
    <location>
        <begin position="1128"/>
        <end position="1190"/>
    </location>
</feature>
<sequence>MSLNGLDDVKVKEAHDAAIAEPGGWFLLKYTSRDEVDLLGRGNGGIVEVRNAIASYAEPSPLFGFLRYRRRNVLINYVPEDCSRLLQARVMVHFNAVTERFSPHDIIFPVATSKDLQDSTLSAACSLHTASGSVSSSTSSLRRRRLMEIAEDEEEENRVKRQSTVHEERPSTAGRSNHPAEDEPPLPTTISAPEGSPPPAVPRIIATLPPIKSLETSPPPPRERESVDEPPPRLSSQSTRPDFFSSSSYSLKPKIKLGPRPSLDVGKKRPHTSATSQYRPVSTLPAGLKIFSKGSKRGRERPKSTFLEEGSSTQIPEPVATETLDSTLQIMPTRPHTSGGRPNTSSGVSLNNTPTSPMIANTPKLPTITPEKARLLKALELRKKQKTKSMVSQAPTTANEGPSGPPPTIPEDSVPESSDAVIPPKDTSMVDTTGGITDTSGLGITLETASAPKTDESDATRSDSYPTSPIEPSSKAESTRASSVSEATDETVLPSNEKDVAVVEENSRAQADAETVLEATTIDDEKSTDLEPTTTEDVEKTNEAPTPGDNTTEAEQRAEDEAQTEQIEEQSTESPLESTNMRKDIAPEQNLQPVAVEERAPEVEKAIDTAEIKDCAAEPVTDVVTQEAGCVGEVTQSSRDDEAAEVPEAAYAVISEVPNPCEPVEALPATSPKKELKFPRSKFSIPDLKAASNIAPTTEPLPTSTSPTSLNAGIDSIRSKFFVQDPGASETENATEDSEASTPKIEQQGTESLSKQTKRRALIEPIRTNLEADENCANSEANFSSDDDLMEELQSAVVQEAKPMSVSKSPMSPVFPSPVKAGRDTSRFSRAFSNPLRRDSAKSEMLSPPDNTQGNSRSVSASAYLNRISQLPAAPAAKKVNLGSGISQRIKALEQLSSQAPGPSPAPGSSGPTTGSSTAFFAVRKNMVRPPSRSPSIAERANSLTKNSPDPSRESSPEVFKMRERSPSMQSRIESMRPTPIPSSQPSRPRPESISVTARIIRDPNQQYPQKPDPSRDPSEYAPLDLKQSPLVIDHRKASTMPNLQTKDTIQERRLSREQNKDRRSSISSTITVVKDMINEKRNSFAEHRRSITLDREPASPAVKSPKSTSAHSMSAFRRPMSMVMPPAVFSPTMSPPATARSSSSISDKSEKKSSRAGRMLRRMSSTLSSGRKNITHSRSPTLREESETVPNDIDTRSVLSGNQSHTFMVHAPTLSDVGDVNVQFPDTLLWKRRAMGLDSQGFLVLAPALSTNKAGDKTTTRRFHLNEFKTPMIPDVEMQELPNSVVLDFLDGSALQIACEDRASQGRVLRVLKDAHRMWTSDQE</sequence>
<evidence type="ECO:0000256" key="1">
    <source>
        <dbReference type="SAM" id="MobiDB-lite"/>
    </source>
</evidence>
<evidence type="ECO:0000313" key="2">
    <source>
        <dbReference type="EMBL" id="RDW94749.1"/>
    </source>
</evidence>
<gene>
    <name evidence="2" type="ORF">BP5796_00512</name>
</gene>
<feature type="compositionally biased region" description="Polar residues" evidence="1">
    <location>
        <begin position="429"/>
        <end position="442"/>
    </location>
</feature>
<evidence type="ECO:0000313" key="3">
    <source>
        <dbReference type="Proteomes" id="UP000256328"/>
    </source>
</evidence>
<feature type="compositionally biased region" description="Low complexity" evidence="1">
    <location>
        <begin position="1163"/>
        <end position="1172"/>
    </location>
</feature>
<accession>A0A3D8T858</accession>
<comment type="caution">
    <text evidence="2">The sequence shown here is derived from an EMBL/GenBank/DDBJ whole genome shotgun (WGS) entry which is preliminary data.</text>
</comment>
<dbReference type="SUPFAM" id="SSF55753">
    <property type="entry name" value="Actin depolymerizing proteins"/>
    <property type="match status" value="1"/>
</dbReference>
<feature type="compositionally biased region" description="Polar residues" evidence="1">
    <location>
        <begin position="462"/>
        <end position="486"/>
    </location>
</feature>
<feature type="compositionally biased region" description="Basic and acidic residues" evidence="1">
    <location>
        <begin position="1049"/>
        <end position="1065"/>
    </location>
</feature>
<name>A0A3D8T858_9HELO</name>
<dbReference type="Gene3D" id="3.40.20.10">
    <property type="entry name" value="Severin"/>
    <property type="match status" value="1"/>
</dbReference>
<dbReference type="OrthoDB" id="74412at2759"/>
<feature type="compositionally biased region" description="Polar residues" evidence="1">
    <location>
        <begin position="740"/>
        <end position="755"/>
    </location>
</feature>
<organism evidence="2 3">
    <name type="scientific">Coleophoma crateriformis</name>
    <dbReference type="NCBI Taxonomy" id="565419"/>
    <lineage>
        <taxon>Eukaryota</taxon>
        <taxon>Fungi</taxon>
        <taxon>Dikarya</taxon>
        <taxon>Ascomycota</taxon>
        <taxon>Pezizomycotina</taxon>
        <taxon>Leotiomycetes</taxon>
        <taxon>Helotiales</taxon>
        <taxon>Dermateaceae</taxon>
        <taxon>Coleophoma</taxon>
    </lineage>
</organism>
<feature type="compositionally biased region" description="Basic and acidic residues" evidence="1">
    <location>
        <begin position="951"/>
        <end position="966"/>
    </location>
</feature>
<evidence type="ECO:0008006" key="4">
    <source>
        <dbReference type="Google" id="ProtNLM"/>
    </source>
</evidence>
<feature type="compositionally biased region" description="Acidic residues" evidence="1">
    <location>
        <begin position="561"/>
        <end position="571"/>
    </location>
</feature>
<dbReference type="InterPro" id="IPR029006">
    <property type="entry name" value="ADF-H/Gelsolin-like_dom_sf"/>
</dbReference>
<proteinExistence type="predicted"/>
<protein>
    <recommendedName>
        <fullName evidence="4">ADF-H domain-containing protein</fullName>
    </recommendedName>
</protein>
<feature type="compositionally biased region" description="Polar residues" evidence="1">
    <location>
        <begin position="340"/>
        <end position="359"/>
    </location>
</feature>
<feature type="region of interest" description="Disordered" evidence="1">
    <location>
        <begin position="801"/>
        <end position="861"/>
    </location>
</feature>
<feature type="compositionally biased region" description="Basic and acidic residues" evidence="1">
    <location>
        <begin position="371"/>
        <end position="382"/>
    </location>
</feature>
<feature type="compositionally biased region" description="Basic and acidic residues" evidence="1">
    <location>
        <begin position="221"/>
        <end position="231"/>
    </location>
</feature>
<keyword evidence="3" id="KW-1185">Reference proteome</keyword>
<feature type="region of interest" description="Disordered" evidence="1">
    <location>
        <begin position="148"/>
        <end position="598"/>
    </location>
</feature>
<feature type="compositionally biased region" description="Low complexity" evidence="1">
    <location>
        <begin position="696"/>
        <end position="710"/>
    </location>
</feature>
<dbReference type="Proteomes" id="UP000256328">
    <property type="component" value="Unassembled WGS sequence"/>
</dbReference>
<feature type="compositionally biased region" description="Low complexity" evidence="1">
    <location>
        <begin position="982"/>
        <end position="995"/>
    </location>
</feature>
<reference evidence="2 3" key="1">
    <citation type="journal article" date="2018" name="IMA Fungus">
        <title>IMA Genome-F 9: Draft genome sequence of Annulohypoxylon stygium, Aspergillus mulundensis, Berkeleyomyces basicola (syn. Thielaviopsis basicola), Ceratocystis smalleyi, two Cercospora beticola strains, Coleophoma cylindrospora, Fusarium fracticaudum, Phialophora cf. hyalina, and Morchella septimelata.</title>
        <authorList>
            <person name="Wingfield B.D."/>
            <person name="Bills G.F."/>
            <person name="Dong Y."/>
            <person name="Huang W."/>
            <person name="Nel W.J."/>
            <person name="Swalarsk-Parry B.S."/>
            <person name="Vaghefi N."/>
            <person name="Wilken P.M."/>
            <person name="An Z."/>
            <person name="de Beer Z.W."/>
            <person name="De Vos L."/>
            <person name="Chen L."/>
            <person name="Duong T.A."/>
            <person name="Gao Y."/>
            <person name="Hammerbacher A."/>
            <person name="Kikkert J.R."/>
            <person name="Li Y."/>
            <person name="Li H."/>
            <person name="Li K."/>
            <person name="Li Q."/>
            <person name="Liu X."/>
            <person name="Ma X."/>
            <person name="Naidoo K."/>
            <person name="Pethybridge S.J."/>
            <person name="Sun J."/>
            <person name="Steenkamp E.T."/>
            <person name="van der Nest M.A."/>
            <person name="van Wyk S."/>
            <person name="Wingfield M.J."/>
            <person name="Xiong C."/>
            <person name="Yue Q."/>
            <person name="Zhang X."/>
        </authorList>
    </citation>
    <scope>NUCLEOTIDE SEQUENCE [LARGE SCALE GENOMIC DNA]</scope>
    <source>
        <strain evidence="2 3">BP5796</strain>
    </source>
</reference>
<feature type="region of interest" description="Disordered" evidence="1">
    <location>
        <begin position="892"/>
        <end position="1069"/>
    </location>
</feature>
<feature type="compositionally biased region" description="Polar residues" evidence="1">
    <location>
        <begin position="234"/>
        <end position="250"/>
    </location>
</feature>
<feature type="compositionally biased region" description="Low complexity" evidence="1">
    <location>
        <begin position="897"/>
        <end position="919"/>
    </location>
</feature>
<feature type="compositionally biased region" description="Basic and acidic residues" evidence="1">
    <location>
        <begin position="1085"/>
        <end position="1098"/>
    </location>
</feature>